<dbReference type="InterPro" id="IPR016181">
    <property type="entry name" value="Acyl_CoA_acyltransferase"/>
</dbReference>
<dbReference type="KEGG" id="kmn:HW532_21690"/>
<evidence type="ECO:0000313" key="2">
    <source>
        <dbReference type="EMBL" id="QPC45077.1"/>
    </source>
</evidence>
<dbReference type="Proteomes" id="UP000593594">
    <property type="component" value="Chromosome"/>
</dbReference>
<feature type="domain" description="BioF2-like acetyltransferase" evidence="1">
    <location>
        <begin position="185"/>
        <end position="331"/>
    </location>
</feature>
<proteinExistence type="predicted"/>
<evidence type="ECO:0000259" key="1">
    <source>
        <dbReference type="Pfam" id="PF13480"/>
    </source>
</evidence>
<accession>A0A7S8C801</accession>
<name>A0A7S8C801_9HYPH</name>
<keyword evidence="2" id="KW-0808">Transferase</keyword>
<dbReference type="RefSeq" id="WP_213162450.1">
    <property type="nucleotide sequence ID" value="NZ_CP058214.1"/>
</dbReference>
<dbReference type="SUPFAM" id="SSF55729">
    <property type="entry name" value="Acyl-CoA N-acyltransferases (Nat)"/>
    <property type="match status" value="1"/>
</dbReference>
<dbReference type="GO" id="GO:0016740">
    <property type="term" value="F:transferase activity"/>
    <property type="evidence" value="ECO:0007669"/>
    <property type="project" value="UniProtKB-KW"/>
</dbReference>
<dbReference type="Pfam" id="PF13480">
    <property type="entry name" value="Acetyltransf_6"/>
    <property type="match status" value="1"/>
</dbReference>
<dbReference type="AlphaFoldDB" id="A0A7S8C801"/>
<sequence>MDRQPADLPEGARLEVVATSGALLALKEDWQALEAAAARPHHVFQSFAWCGAWARHFLSEAASAEPALIAGWLGGRLVMLWPLMIARHGPVRVLKWLTDPFGQYGDVLVAPDIDAAPWLSRAWQIARTELGIDAAFLRHVRVDATAYPFLSASCATSIARECAPCLDLSAFADGAAYDRRYGKEQRRRRQRIQRKLETLGPVRFGMDDLSDGSAGTVGWMIAEKRRWLAVRGLMSPVVANARLHAFLGDLGAETGDAPLAAAPVLRCGDRPVAAELALRYRGGHFAYLTAHDHRLHDLSPARLHMHLSQKWCLENGLALFDLMVPGDGYKESWSNGSVDVFDFLAPASAMGRLYCRAYLRHLRPHIRAAYRRLGRRVRRPVIALLTKFGGF</sequence>
<evidence type="ECO:0000313" key="3">
    <source>
        <dbReference type="Proteomes" id="UP000593594"/>
    </source>
</evidence>
<dbReference type="InterPro" id="IPR038740">
    <property type="entry name" value="BioF2-like_GNAT_dom"/>
</dbReference>
<protein>
    <submittedName>
        <fullName evidence="2">GNAT family N-acetyltransferase</fullName>
    </submittedName>
</protein>
<gene>
    <name evidence="2" type="ORF">HW532_21690</name>
</gene>
<organism evidence="2 3">
    <name type="scientific">Kaustia mangrovi</name>
    <dbReference type="NCBI Taxonomy" id="2593653"/>
    <lineage>
        <taxon>Bacteria</taxon>
        <taxon>Pseudomonadati</taxon>
        <taxon>Pseudomonadota</taxon>
        <taxon>Alphaproteobacteria</taxon>
        <taxon>Hyphomicrobiales</taxon>
        <taxon>Parvibaculaceae</taxon>
        <taxon>Kaustia</taxon>
    </lineage>
</organism>
<reference evidence="2 3" key="1">
    <citation type="submission" date="2020-06" db="EMBL/GenBank/DDBJ databases">
        <title>Genome sequence of 2 isolates from Red Sea Mangroves.</title>
        <authorList>
            <person name="Sefrji F."/>
            <person name="Michoud G."/>
            <person name="Merlino G."/>
            <person name="Daffonchio D."/>
        </authorList>
    </citation>
    <scope>NUCLEOTIDE SEQUENCE [LARGE SCALE GENOMIC DNA]</scope>
    <source>
        <strain evidence="2 3">R1DC25</strain>
    </source>
</reference>
<keyword evidence="3" id="KW-1185">Reference proteome</keyword>
<dbReference type="EMBL" id="CP058214">
    <property type="protein sequence ID" value="QPC45077.1"/>
    <property type="molecule type" value="Genomic_DNA"/>
</dbReference>